<gene>
    <name evidence="2" type="ORF">RCOM_1189210</name>
</gene>
<dbReference type="AlphaFoldDB" id="B9RRF0"/>
<proteinExistence type="predicted"/>
<evidence type="ECO:0000256" key="1">
    <source>
        <dbReference type="SAM" id="Phobius"/>
    </source>
</evidence>
<sequence length="134" mass="15887">MSSSSSSTSRTVRKSNMKFHYEGEWHDEPISDRIKDLLNLLKEKKVLLLSENKSLKAMKRANESGGDLNGQIDELWEEVMSLKNQNLIECERMRKKMRIGYVLVLVSSQLFFFLIFCYWQSYMYKPECNLSMKW</sequence>
<dbReference type="EMBL" id="EQ973803">
    <property type="protein sequence ID" value="EEF46066.1"/>
    <property type="molecule type" value="Genomic_DNA"/>
</dbReference>
<organism evidence="2 3">
    <name type="scientific">Ricinus communis</name>
    <name type="common">Castor bean</name>
    <dbReference type="NCBI Taxonomy" id="3988"/>
    <lineage>
        <taxon>Eukaryota</taxon>
        <taxon>Viridiplantae</taxon>
        <taxon>Streptophyta</taxon>
        <taxon>Embryophyta</taxon>
        <taxon>Tracheophyta</taxon>
        <taxon>Spermatophyta</taxon>
        <taxon>Magnoliopsida</taxon>
        <taxon>eudicotyledons</taxon>
        <taxon>Gunneridae</taxon>
        <taxon>Pentapetalae</taxon>
        <taxon>rosids</taxon>
        <taxon>fabids</taxon>
        <taxon>Malpighiales</taxon>
        <taxon>Euphorbiaceae</taxon>
        <taxon>Acalyphoideae</taxon>
        <taxon>Acalypheae</taxon>
        <taxon>Ricinus</taxon>
    </lineage>
</organism>
<evidence type="ECO:0000313" key="2">
    <source>
        <dbReference type="EMBL" id="EEF46066.1"/>
    </source>
</evidence>
<accession>B9RRF0</accession>
<feature type="transmembrane region" description="Helical" evidence="1">
    <location>
        <begin position="101"/>
        <end position="122"/>
    </location>
</feature>
<keyword evidence="1" id="KW-0812">Transmembrane</keyword>
<keyword evidence="1" id="KW-1133">Transmembrane helix</keyword>
<keyword evidence="1" id="KW-0472">Membrane</keyword>
<protein>
    <submittedName>
        <fullName evidence="2">Uncharacterized protein</fullName>
    </submittedName>
</protein>
<name>B9RRF0_RICCO</name>
<dbReference type="InParanoid" id="B9RRF0"/>
<reference evidence="3" key="1">
    <citation type="journal article" date="2010" name="Nat. Biotechnol.">
        <title>Draft genome sequence of the oilseed species Ricinus communis.</title>
        <authorList>
            <person name="Chan A.P."/>
            <person name="Crabtree J."/>
            <person name="Zhao Q."/>
            <person name="Lorenzi H."/>
            <person name="Orvis J."/>
            <person name="Puiu D."/>
            <person name="Melake-Berhan A."/>
            <person name="Jones K.M."/>
            <person name="Redman J."/>
            <person name="Chen G."/>
            <person name="Cahoon E.B."/>
            <person name="Gedil M."/>
            <person name="Stanke M."/>
            <person name="Haas B.J."/>
            <person name="Wortman J.R."/>
            <person name="Fraser-Liggett C.M."/>
            <person name="Ravel J."/>
            <person name="Rabinowicz P.D."/>
        </authorList>
    </citation>
    <scope>NUCLEOTIDE SEQUENCE [LARGE SCALE GENOMIC DNA]</scope>
    <source>
        <strain evidence="3">cv. Hale</strain>
    </source>
</reference>
<dbReference type="Proteomes" id="UP000008311">
    <property type="component" value="Unassembled WGS sequence"/>
</dbReference>
<keyword evidence="3" id="KW-1185">Reference proteome</keyword>
<evidence type="ECO:0000313" key="3">
    <source>
        <dbReference type="Proteomes" id="UP000008311"/>
    </source>
</evidence>